<organism evidence="5 6">
    <name type="scientific">Lactobacillus amylovorus</name>
    <dbReference type="NCBI Taxonomy" id="1604"/>
    <lineage>
        <taxon>Bacteria</taxon>
        <taxon>Bacillati</taxon>
        <taxon>Bacillota</taxon>
        <taxon>Bacilli</taxon>
        <taxon>Lactobacillales</taxon>
        <taxon>Lactobacillaceae</taxon>
        <taxon>Lactobacillus</taxon>
    </lineage>
</organism>
<keyword evidence="5" id="KW-0255">Endonuclease</keyword>
<gene>
    <name evidence="5" type="ORF">DM298_03415</name>
</gene>
<dbReference type="EMBL" id="CP029754">
    <property type="protein sequence ID" value="QDD70029.1"/>
    <property type="molecule type" value="Genomic_DNA"/>
</dbReference>
<accession>A0A5B8ECA2</accession>
<dbReference type="InterPro" id="IPR052906">
    <property type="entry name" value="Type_IV_Methyl-Rstrct_Enzyme"/>
</dbReference>
<dbReference type="GO" id="GO:0009307">
    <property type="term" value="P:DNA restriction-modification system"/>
    <property type="evidence" value="ECO:0007669"/>
    <property type="project" value="InterPro"/>
</dbReference>
<dbReference type="Gene3D" id="3.40.1350.10">
    <property type="match status" value="1"/>
</dbReference>
<dbReference type="SUPFAM" id="SSF52980">
    <property type="entry name" value="Restriction endonuclease-like"/>
    <property type="match status" value="1"/>
</dbReference>
<dbReference type="Pfam" id="PF14338">
    <property type="entry name" value="Mrr_N"/>
    <property type="match status" value="1"/>
</dbReference>
<dbReference type="GO" id="GO:0003677">
    <property type="term" value="F:DNA binding"/>
    <property type="evidence" value="ECO:0007669"/>
    <property type="project" value="InterPro"/>
</dbReference>
<evidence type="ECO:0000313" key="6">
    <source>
        <dbReference type="Proteomes" id="UP000312326"/>
    </source>
</evidence>
<keyword evidence="5" id="KW-0540">Nuclease</keyword>
<sequence>MQNYTTLKHSENGMPIWDSFYGPVLQVALTKDLWKLQDLKDATIKAIALPEKLATLRYASRYHDLVADNRVGWAISDLKIAGLLDNPKRGYYKISELGKKDIEKQLNITKDYVHSLPKYVEHQKQRRQNTSDEKAENDIQSLELNPDQIKNWFDKQRDDLSSALLTKLRETDPDRFEKMMINLLSKMGYKGPDGDAWVTQKTNDGGIDGILNQDPLGLRKVLIQVKRYEEGNNVGRQTISQFHGDLDLQGADRGVFITTSSFTKGAEMAAKTFNIKLIDGDTLTKLMIEYKVGVQVQSTYELLEIDNDFFDKRDN</sequence>
<dbReference type="REBASE" id="343261">
    <property type="entry name" value="LamPMRA3MrrP"/>
</dbReference>
<dbReference type="PANTHER" id="PTHR30015:SF7">
    <property type="entry name" value="TYPE IV METHYL-DIRECTED RESTRICTION ENZYME ECOKMRR"/>
    <property type="match status" value="1"/>
</dbReference>
<feature type="domain" description="Restriction system protein Mrr-like N-terminal" evidence="4">
    <location>
        <begin position="17"/>
        <end position="100"/>
    </location>
</feature>
<feature type="compositionally biased region" description="Basic and acidic residues" evidence="2">
    <location>
        <begin position="120"/>
        <end position="137"/>
    </location>
</feature>
<dbReference type="AlphaFoldDB" id="A0A5B8ECA2"/>
<keyword evidence="1" id="KW-0378">Hydrolase</keyword>
<dbReference type="InterPro" id="IPR011335">
    <property type="entry name" value="Restrct_endonuc-II-like"/>
</dbReference>
<evidence type="ECO:0000259" key="3">
    <source>
        <dbReference type="Pfam" id="PF04471"/>
    </source>
</evidence>
<dbReference type="InterPro" id="IPR007560">
    <property type="entry name" value="Restrct_endonuc_IV_Mrr"/>
</dbReference>
<dbReference type="GO" id="GO:0015666">
    <property type="term" value="F:restriction endodeoxyribonuclease activity"/>
    <property type="evidence" value="ECO:0007669"/>
    <property type="project" value="TreeGrafter"/>
</dbReference>
<evidence type="ECO:0000313" key="5">
    <source>
        <dbReference type="EMBL" id="QDD70029.1"/>
    </source>
</evidence>
<dbReference type="Pfam" id="PF04471">
    <property type="entry name" value="Mrr_cat"/>
    <property type="match status" value="1"/>
</dbReference>
<dbReference type="PANTHER" id="PTHR30015">
    <property type="entry name" value="MRR RESTRICTION SYSTEM PROTEIN"/>
    <property type="match status" value="1"/>
</dbReference>
<evidence type="ECO:0000256" key="1">
    <source>
        <dbReference type="ARBA" id="ARBA00022801"/>
    </source>
</evidence>
<feature type="region of interest" description="Disordered" evidence="2">
    <location>
        <begin position="120"/>
        <end position="140"/>
    </location>
</feature>
<evidence type="ECO:0000256" key="2">
    <source>
        <dbReference type="SAM" id="MobiDB-lite"/>
    </source>
</evidence>
<dbReference type="InterPro" id="IPR011856">
    <property type="entry name" value="tRNA_endonuc-like_dom_sf"/>
</dbReference>
<name>A0A5B8ECA2_LACAM</name>
<protein>
    <submittedName>
        <fullName evidence="5">Restriction endonuclease</fullName>
    </submittedName>
</protein>
<feature type="domain" description="Restriction endonuclease type IV Mrr" evidence="3">
    <location>
        <begin position="168"/>
        <end position="287"/>
    </location>
</feature>
<reference evidence="5 6" key="1">
    <citation type="submission" date="2018-06" db="EMBL/GenBank/DDBJ databases">
        <title>Complete genome sequnece of Lactobacillus amylovorus PMRA3.</title>
        <authorList>
            <person name="Nam Y.-D."/>
            <person name="Chung W.-H."/>
            <person name="Park Y.S."/>
            <person name="Kang J."/>
        </authorList>
    </citation>
    <scope>NUCLEOTIDE SEQUENCE [LARGE SCALE GENOMIC DNA]</scope>
    <source>
        <strain evidence="5 6">PMRA3</strain>
    </source>
</reference>
<dbReference type="RefSeq" id="WP_139962151.1">
    <property type="nucleotide sequence ID" value="NZ_CP029754.1"/>
</dbReference>
<proteinExistence type="predicted"/>
<evidence type="ECO:0000259" key="4">
    <source>
        <dbReference type="Pfam" id="PF14338"/>
    </source>
</evidence>
<dbReference type="Proteomes" id="UP000312326">
    <property type="component" value="Chromosome"/>
</dbReference>
<dbReference type="InterPro" id="IPR025745">
    <property type="entry name" value="Mrr-like_N_dom"/>
</dbReference>